<dbReference type="Gene3D" id="2.60.40.1890">
    <property type="entry name" value="PCu(A)C copper chaperone"/>
    <property type="match status" value="1"/>
</dbReference>
<name>A0A918TAR6_STRCJ</name>
<dbReference type="InterPro" id="IPR036182">
    <property type="entry name" value="PCuAC_sf"/>
</dbReference>
<dbReference type="Pfam" id="PF04314">
    <property type="entry name" value="PCuAC"/>
    <property type="match status" value="1"/>
</dbReference>
<dbReference type="AlphaFoldDB" id="A0A918TAR6"/>
<evidence type="ECO:0008006" key="3">
    <source>
        <dbReference type="Google" id="ProtNLM"/>
    </source>
</evidence>
<evidence type="ECO:0000313" key="1">
    <source>
        <dbReference type="EMBL" id="GHC36208.1"/>
    </source>
</evidence>
<dbReference type="PROSITE" id="PS51257">
    <property type="entry name" value="PROKAR_LIPOPROTEIN"/>
    <property type="match status" value="1"/>
</dbReference>
<reference evidence="1" key="1">
    <citation type="journal article" date="2014" name="Int. J. Syst. Evol. Microbiol.">
        <title>Complete genome sequence of Corynebacterium casei LMG S-19264T (=DSM 44701T), isolated from a smear-ripened cheese.</title>
        <authorList>
            <consortium name="US DOE Joint Genome Institute (JGI-PGF)"/>
            <person name="Walter F."/>
            <person name="Albersmeier A."/>
            <person name="Kalinowski J."/>
            <person name="Ruckert C."/>
        </authorList>
    </citation>
    <scope>NUCLEOTIDE SEQUENCE</scope>
    <source>
        <strain evidence="1">JCM 4633</strain>
    </source>
</reference>
<dbReference type="InterPro" id="IPR007410">
    <property type="entry name" value="LpqE-like"/>
</dbReference>
<dbReference type="InterPro" id="IPR058248">
    <property type="entry name" value="Lxx211020-like"/>
</dbReference>
<evidence type="ECO:0000313" key="2">
    <source>
        <dbReference type="Proteomes" id="UP000646244"/>
    </source>
</evidence>
<dbReference type="PANTHER" id="PTHR36302:SF1">
    <property type="entry name" value="COPPER CHAPERONE PCU(A)C"/>
    <property type="match status" value="1"/>
</dbReference>
<reference evidence="1" key="2">
    <citation type="submission" date="2020-09" db="EMBL/GenBank/DDBJ databases">
        <authorList>
            <person name="Sun Q."/>
            <person name="Ohkuma M."/>
        </authorList>
    </citation>
    <scope>NUCLEOTIDE SEQUENCE</scope>
    <source>
        <strain evidence="1">JCM 4633</strain>
    </source>
</reference>
<dbReference type="PANTHER" id="PTHR36302">
    <property type="entry name" value="BLR7088 PROTEIN"/>
    <property type="match status" value="1"/>
</dbReference>
<sequence>MMRAKKMNKVTTATAAVLPLVVAGGLLLVTGCQSEKNALSPGKPDLSVSGAYLPQPAMADMAAAYFTVTNNGGEADRLTKVTTPLSADATLHTTEGSQMKHAAELEVPAKGKLSLARGGTHLMLGKLSHKPKTGEKIEFTLHFATSAPIKIKVPVESTTFRPQD</sequence>
<accession>A0A918TAR6</accession>
<dbReference type="Proteomes" id="UP000646244">
    <property type="component" value="Unassembled WGS sequence"/>
</dbReference>
<comment type="caution">
    <text evidence="1">The sequence shown here is derived from an EMBL/GenBank/DDBJ whole genome shotgun (WGS) entry which is preliminary data.</text>
</comment>
<dbReference type="SUPFAM" id="SSF110087">
    <property type="entry name" value="DR1885-like metal-binding protein"/>
    <property type="match status" value="1"/>
</dbReference>
<gene>
    <name evidence="1" type="ORF">GCM10010507_06600</name>
</gene>
<proteinExistence type="predicted"/>
<organism evidence="1 2">
    <name type="scientific">Streptomyces cinnamoneus</name>
    <name type="common">Streptoverticillium cinnamoneum</name>
    <dbReference type="NCBI Taxonomy" id="53446"/>
    <lineage>
        <taxon>Bacteria</taxon>
        <taxon>Bacillati</taxon>
        <taxon>Actinomycetota</taxon>
        <taxon>Actinomycetes</taxon>
        <taxon>Kitasatosporales</taxon>
        <taxon>Streptomycetaceae</taxon>
        <taxon>Streptomyces</taxon>
        <taxon>Streptomyces cinnamoneus group</taxon>
    </lineage>
</organism>
<dbReference type="EMBL" id="BMVB01000002">
    <property type="protein sequence ID" value="GHC36208.1"/>
    <property type="molecule type" value="Genomic_DNA"/>
</dbReference>
<protein>
    <recommendedName>
        <fullName evidence="3">Copper chaperone PCu(A)C</fullName>
    </recommendedName>
</protein>